<dbReference type="Proteomes" id="UP001348817">
    <property type="component" value="Chromosome"/>
</dbReference>
<comment type="similarity">
    <text evidence="5">Belongs to the XseA family.</text>
</comment>
<evidence type="ECO:0000313" key="8">
    <source>
        <dbReference type="EMBL" id="BDD09141.1"/>
    </source>
</evidence>
<dbReference type="GO" id="GO:0005737">
    <property type="term" value="C:cytoplasm"/>
    <property type="evidence" value="ECO:0007669"/>
    <property type="project" value="UniProtKB-SubCell"/>
</dbReference>
<evidence type="ECO:0000256" key="1">
    <source>
        <dbReference type="ARBA" id="ARBA00022490"/>
    </source>
</evidence>
<dbReference type="GO" id="GO:0008855">
    <property type="term" value="F:exodeoxyribonuclease VII activity"/>
    <property type="evidence" value="ECO:0007669"/>
    <property type="project" value="UniProtKB-UniRule"/>
</dbReference>
<protein>
    <recommendedName>
        <fullName evidence="5">Exodeoxyribonuclease 7 large subunit</fullName>
        <ecNumber evidence="5">3.1.11.6</ecNumber>
    </recommendedName>
</protein>
<keyword evidence="4 5" id="KW-0269">Exonuclease</keyword>
<keyword evidence="1" id="KW-0963">Cytoplasm</keyword>
<evidence type="ECO:0000259" key="7">
    <source>
        <dbReference type="Pfam" id="PF13742"/>
    </source>
</evidence>
<dbReference type="KEGG" id="fax:FUAX_15730"/>
<evidence type="ECO:0000256" key="3">
    <source>
        <dbReference type="ARBA" id="ARBA00022801"/>
    </source>
</evidence>
<dbReference type="EC" id="3.1.11.6" evidence="5"/>
<keyword evidence="9" id="KW-1185">Reference proteome</keyword>
<accession>A0AAU9CAF9</accession>
<dbReference type="Pfam" id="PF02601">
    <property type="entry name" value="Exonuc_VII_L"/>
    <property type="match status" value="1"/>
</dbReference>
<dbReference type="RefSeq" id="WP_338394357.1">
    <property type="nucleotide sequence ID" value="NZ_AP025314.1"/>
</dbReference>
<dbReference type="EMBL" id="AP025314">
    <property type="protein sequence ID" value="BDD09141.1"/>
    <property type="molecule type" value="Genomic_DNA"/>
</dbReference>
<evidence type="ECO:0000313" key="9">
    <source>
        <dbReference type="Proteomes" id="UP001348817"/>
    </source>
</evidence>
<evidence type="ECO:0000259" key="6">
    <source>
        <dbReference type="Pfam" id="PF02601"/>
    </source>
</evidence>
<reference evidence="8 9" key="1">
    <citation type="submission" date="2021-12" db="EMBL/GenBank/DDBJ databases">
        <title>Genome sequencing of bacteria with rrn-lacking chromosome and rrn-plasmid.</title>
        <authorList>
            <person name="Anda M."/>
            <person name="Iwasaki W."/>
        </authorList>
    </citation>
    <scope>NUCLEOTIDE SEQUENCE [LARGE SCALE GENOMIC DNA]</scope>
    <source>
        <strain evidence="8 9">DSM 100852</strain>
    </source>
</reference>
<dbReference type="AlphaFoldDB" id="A0AAU9CAF9"/>
<feature type="domain" description="OB-fold nucleic acid binding" evidence="7">
    <location>
        <begin position="11"/>
        <end position="117"/>
    </location>
</feature>
<gene>
    <name evidence="8" type="ORF">FUAX_15730</name>
</gene>
<proteinExistence type="inferred from homology"/>
<comment type="catalytic activity">
    <reaction evidence="5">
        <text>Exonucleolytic cleavage in either 5'- to 3'- or 3'- to 5'-direction to yield nucleoside 5'-phosphates.</text>
        <dbReference type="EC" id="3.1.11.6"/>
    </reaction>
</comment>
<dbReference type="CDD" id="cd04489">
    <property type="entry name" value="ExoVII_LU_OBF"/>
    <property type="match status" value="1"/>
</dbReference>
<evidence type="ECO:0000256" key="2">
    <source>
        <dbReference type="ARBA" id="ARBA00022722"/>
    </source>
</evidence>
<evidence type="ECO:0000256" key="4">
    <source>
        <dbReference type="ARBA" id="ARBA00022839"/>
    </source>
</evidence>
<dbReference type="GO" id="GO:0009318">
    <property type="term" value="C:exodeoxyribonuclease VII complex"/>
    <property type="evidence" value="ECO:0007669"/>
    <property type="project" value="UniProtKB-UniRule"/>
</dbReference>
<name>A0AAU9CAF9_9BACT</name>
<feature type="domain" description="Exonuclease VII large subunit C-terminal" evidence="6">
    <location>
        <begin position="143"/>
        <end position="431"/>
    </location>
</feature>
<evidence type="ECO:0000256" key="5">
    <source>
        <dbReference type="RuleBase" id="RU004355"/>
    </source>
</evidence>
<dbReference type="PANTHER" id="PTHR30008:SF0">
    <property type="entry name" value="EXODEOXYRIBONUCLEASE 7 LARGE SUBUNIT"/>
    <property type="match status" value="1"/>
</dbReference>
<keyword evidence="3 5" id="KW-0378">Hydrolase</keyword>
<dbReference type="InterPro" id="IPR020579">
    <property type="entry name" value="Exonuc_VII_lsu_C"/>
</dbReference>
<dbReference type="NCBIfam" id="TIGR00237">
    <property type="entry name" value="xseA"/>
    <property type="match status" value="1"/>
</dbReference>
<dbReference type="PANTHER" id="PTHR30008">
    <property type="entry name" value="EXODEOXYRIBONUCLEASE 7 LARGE SUBUNIT"/>
    <property type="match status" value="1"/>
</dbReference>
<dbReference type="GO" id="GO:0006308">
    <property type="term" value="P:DNA catabolic process"/>
    <property type="evidence" value="ECO:0007669"/>
    <property type="project" value="UniProtKB-UniRule"/>
</dbReference>
<dbReference type="InterPro" id="IPR003753">
    <property type="entry name" value="Exonuc_VII_L"/>
</dbReference>
<comment type="subcellular location">
    <subcellularLocation>
        <location evidence="5">Cytoplasm</location>
    </subcellularLocation>
</comment>
<dbReference type="Pfam" id="PF13742">
    <property type="entry name" value="tRNA_anti_2"/>
    <property type="match status" value="1"/>
</dbReference>
<dbReference type="InterPro" id="IPR025824">
    <property type="entry name" value="OB-fold_nuc-bd_dom"/>
</dbReference>
<organism evidence="8 9">
    <name type="scientific">Fulvitalea axinellae</name>
    <dbReference type="NCBI Taxonomy" id="1182444"/>
    <lineage>
        <taxon>Bacteria</taxon>
        <taxon>Pseudomonadati</taxon>
        <taxon>Bacteroidota</taxon>
        <taxon>Cytophagia</taxon>
        <taxon>Cytophagales</taxon>
        <taxon>Persicobacteraceae</taxon>
        <taxon>Fulvitalea</taxon>
    </lineage>
</organism>
<dbReference type="GO" id="GO:0003676">
    <property type="term" value="F:nucleic acid binding"/>
    <property type="evidence" value="ECO:0007669"/>
    <property type="project" value="InterPro"/>
</dbReference>
<keyword evidence="2 5" id="KW-0540">Nuclease</keyword>
<sequence length="447" mass="49820">MAKQSNGKQISLSALCATVKSIIEKNSEKNYWVLAEIGEIRVNPNSGHCYMELVEKENDRFKAKIRANAWAYTYRNINGWFQSITGSPLSQGMKVLANVSVNFHELYGISLTVNDIDPNYTLGERERSKRETIERLRNEGILDLNKGVDLPPVIQRIALITSSTAAGYGDFMSHIEAALSYSFDITLFQASMQGDKAEPEIIQALYDIYKNETDFDAVVLIRGGGAQTDLECFDNYNLAAHLAQFPLPVLTGIGHERDETICDLVANTKLKTPTATADFLIRKAMEFESAIEQLYAQVAQTAITFTRYENEKLSLLGQRMESAPKSILTTQGNQINNLALRIGKASVSALRNGAHQSEVLFGKAKEASRRRLEAENSKLSIFKKTVDLLNPERLFKRGYTVSLFEGKSLHKAGKIPEGSQITTIGHDFKATSTVTKFETKNTEQKKI</sequence>